<reference evidence="5" key="2">
    <citation type="submission" date="2020-09" db="EMBL/GenBank/DDBJ databases">
        <authorList>
            <person name="Sun Q."/>
            <person name="Kim S."/>
        </authorList>
    </citation>
    <scope>NUCLEOTIDE SEQUENCE</scope>
    <source>
        <strain evidence="5">KCTC 12988</strain>
    </source>
</reference>
<feature type="binding site" evidence="1">
    <location>
        <position position="188"/>
    </location>
    <ligand>
        <name>ATP</name>
        <dbReference type="ChEBI" id="CHEBI:30616"/>
    </ligand>
</feature>
<name>A0A918TG72_9BACT</name>
<evidence type="ECO:0000256" key="2">
    <source>
        <dbReference type="PIRSR" id="PIRSR640198-1"/>
    </source>
</evidence>
<dbReference type="PANTHER" id="PTHR13504">
    <property type="entry name" value="FIDO DOMAIN-CONTAINING PROTEIN DDB_G0283145"/>
    <property type="match status" value="1"/>
</dbReference>
<keyword evidence="1" id="KW-0547">Nucleotide-binding</keyword>
<evidence type="ECO:0000256" key="3">
    <source>
        <dbReference type="PIRSR" id="PIRSR640198-2"/>
    </source>
</evidence>
<dbReference type="InterPro" id="IPR026287">
    <property type="entry name" value="SoFic-like"/>
</dbReference>
<feature type="binding site" evidence="1">
    <location>
        <position position="63"/>
    </location>
    <ligand>
        <name>ATP</name>
        <dbReference type="ChEBI" id="CHEBI:30616"/>
    </ligand>
</feature>
<sequence>MASLSPLPLPEFAELNSGEIWQALLTAHRDLAELKGLCAALPNPQILAETLSIQEAKDSSEIENIITTHDELYASQVDSAVGIAAKEVQHYLSGLKVGYSRVKESGLIRLETILAVQAEVEQNRAGLHKVPGTVLCNAVSGETIFEPPQDGTEVAALMGNLIDFIHADDSLDPLLRMAIVHHQFQSIHPFYDGNGRTGRILNILILVREGLLDLPILYLSRYINETKSDYYRLLQTVREENRWEEWCVYLLTGISRAARSEVTLITELRNLMQETKTKIREAFPKIYSQDLLNNLFRYPYTKIEFIEKELGVSRPTATKYLGLLTEAGFLHKQKIGRTNFFINRPLFLLLTTIKLPPHRA</sequence>
<dbReference type="InterPro" id="IPR036388">
    <property type="entry name" value="WH-like_DNA-bd_sf"/>
</dbReference>
<dbReference type="InterPro" id="IPR003812">
    <property type="entry name" value="Fido"/>
</dbReference>
<proteinExistence type="predicted"/>
<dbReference type="GO" id="GO:0016740">
    <property type="term" value="F:transferase activity"/>
    <property type="evidence" value="ECO:0007669"/>
    <property type="project" value="UniProtKB-KW"/>
</dbReference>
<feature type="binding site" evidence="1">
    <location>
        <begin position="193"/>
        <end position="199"/>
    </location>
    <ligand>
        <name>ATP</name>
        <dbReference type="ChEBI" id="CHEBI:30616"/>
    </ligand>
</feature>
<feature type="binding site" evidence="1">
    <location>
        <position position="230"/>
    </location>
    <ligand>
        <name>ATP</name>
        <dbReference type="ChEBI" id="CHEBI:30616"/>
    </ligand>
</feature>
<evidence type="ECO:0000256" key="1">
    <source>
        <dbReference type="PIRSR" id="PIRSR038925-1"/>
    </source>
</evidence>
<dbReference type="Gene3D" id="1.10.10.10">
    <property type="entry name" value="Winged helix-like DNA-binding domain superfamily/Winged helix DNA-binding domain"/>
    <property type="match status" value="1"/>
</dbReference>
<dbReference type="PROSITE" id="PS51459">
    <property type="entry name" value="FIDO"/>
    <property type="match status" value="1"/>
</dbReference>
<dbReference type="Proteomes" id="UP000644507">
    <property type="component" value="Unassembled WGS sequence"/>
</dbReference>
<gene>
    <name evidence="5" type="ORF">GCM10007100_08350</name>
</gene>
<dbReference type="RefSeq" id="WP_189567637.1">
    <property type="nucleotide sequence ID" value="NZ_BMXI01000003.1"/>
</dbReference>
<dbReference type="InterPro" id="IPR040198">
    <property type="entry name" value="Fido_containing"/>
</dbReference>
<dbReference type="EMBL" id="BMXI01000003">
    <property type="protein sequence ID" value="GHC45375.1"/>
    <property type="molecule type" value="Genomic_DNA"/>
</dbReference>
<keyword evidence="5" id="KW-0808">Transferase</keyword>
<feature type="binding site" evidence="3">
    <location>
        <begin position="192"/>
        <end position="199"/>
    </location>
    <ligand>
        <name>ATP</name>
        <dbReference type="ChEBI" id="CHEBI:30616"/>
    </ligand>
</feature>
<accession>A0A918TG72</accession>
<comment type="caution">
    <text evidence="5">The sequence shown here is derived from an EMBL/GenBank/DDBJ whole genome shotgun (WGS) entry which is preliminary data.</text>
</comment>
<dbReference type="Pfam" id="PF13784">
    <property type="entry name" value="Fic_N"/>
    <property type="match status" value="1"/>
</dbReference>
<reference evidence="5" key="1">
    <citation type="journal article" date="2014" name="Int. J. Syst. Evol. Microbiol.">
        <title>Complete genome sequence of Corynebacterium casei LMG S-19264T (=DSM 44701T), isolated from a smear-ripened cheese.</title>
        <authorList>
            <consortium name="US DOE Joint Genome Institute (JGI-PGF)"/>
            <person name="Walter F."/>
            <person name="Albersmeier A."/>
            <person name="Kalinowski J."/>
            <person name="Ruckert C."/>
        </authorList>
    </citation>
    <scope>NUCLEOTIDE SEQUENCE</scope>
    <source>
        <strain evidence="5">KCTC 12988</strain>
    </source>
</reference>
<dbReference type="GO" id="GO:0005524">
    <property type="term" value="F:ATP binding"/>
    <property type="evidence" value="ECO:0007669"/>
    <property type="project" value="UniProtKB-KW"/>
</dbReference>
<feature type="domain" description="Fido" evidence="4">
    <location>
        <begin position="108"/>
        <end position="252"/>
    </location>
</feature>
<feature type="binding site" evidence="3">
    <location>
        <begin position="230"/>
        <end position="231"/>
    </location>
    <ligand>
        <name>ATP</name>
        <dbReference type="ChEBI" id="CHEBI:30616"/>
    </ligand>
</feature>
<dbReference type="Pfam" id="PF21248">
    <property type="entry name" value="SoFic-like_C"/>
    <property type="match status" value="1"/>
</dbReference>
<dbReference type="InterPro" id="IPR025758">
    <property type="entry name" value="Fic/DOC_N"/>
</dbReference>
<dbReference type="SUPFAM" id="SSF46785">
    <property type="entry name" value="Winged helix' DNA-binding domain"/>
    <property type="match status" value="1"/>
</dbReference>
<evidence type="ECO:0000259" key="4">
    <source>
        <dbReference type="PROSITE" id="PS51459"/>
    </source>
</evidence>
<dbReference type="Gene3D" id="1.10.3290.10">
    <property type="entry name" value="Fido-like domain"/>
    <property type="match status" value="1"/>
</dbReference>
<dbReference type="InterPro" id="IPR048770">
    <property type="entry name" value="SoFic-like_C"/>
</dbReference>
<dbReference type="InterPro" id="IPR036597">
    <property type="entry name" value="Fido-like_dom_sf"/>
</dbReference>
<dbReference type="SUPFAM" id="SSF140931">
    <property type="entry name" value="Fic-like"/>
    <property type="match status" value="1"/>
</dbReference>
<dbReference type="PIRSF" id="PIRSF038925">
    <property type="entry name" value="AMP-prot_trans"/>
    <property type="match status" value="1"/>
</dbReference>
<keyword evidence="1" id="KW-0067">ATP-binding</keyword>
<feature type="active site" evidence="2">
    <location>
        <position position="188"/>
    </location>
</feature>
<evidence type="ECO:0000313" key="5">
    <source>
        <dbReference type="EMBL" id="GHC45375.1"/>
    </source>
</evidence>
<organism evidence="5 6">
    <name type="scientific">Roseibacillus persicicus</name>
    <dbReference type="NCBI Taxonomy" id="454148"/>
    <lineage>
        <taxon>Bacteria</taxon>
        <taxon>Pseudomonadati</taxon>
        <taxon>Verrucomicrobiota</taxon>
        <taxon>Verrucomicrobiia</taxon>
        <taxon>Verrucomicrobiales</taxon>
        <taxon>Verrucomicrobiaceae</taxon>
        <taxon>Roseibacillus</taxon>
    </lineage>
</organism>
<evidence type="ECO:0000313" key="6">
    <source>
        <dbReference type="Proteomes" id="UP000644507"/>
    </source>
</evidence>
<dbReference type="AlphaFoldDB" id="A0A918TG72"/>
<keyword evidence="6" id="KW-1185">Reference proteome</keyword>
<dbReference type="PANTHER" id="PTHR13504:SF35">
    <property type="entry name" value="PROTEIN ADENYLYLTRANSFERASE SOFIC"/>
    <property type="match status" value="1"/>
</dbReference>
<dbReference type="Pfam" id="PF02661">
    <property type="entry name" value="Fic"/>
    <property type="match status" value="1"/>
</dbReference>
<protein>
    <submittedName>
        <fullName evidence="5">Adenosine monophosphate-protein transferase</fullName>
    </submittedName>
</protein>
<dbReference type="InterPro" id="IPR036390">
    <property type="entry name" value="WH_DNA-bd_sf"/>
</dbReference>